<accession>A0A1H9Q9I3</accession>
<dbReference type="InterPro" id="IPR046062">
    <property type="entry name" value="DUF6020"/>
</dbReference>
<dbReference type="OrthoDB" id="2143989at2"/>
<feature type="transmembrane region" description="Helical" evidence="1">
    <location>
        <begin position="567"/>
        <end position="586"/>
    </location>
</feature>
<protein>
    <submittedName>
        <fullName evidence="2">Uncharacterized protein</fullName>
    </submittedName>
</protein>
<feature type="transmembrane region" description="Helical" evidence="1">
    <location>
        <begin position="328"/>
        <end position="350"/>
    </location>
</feature>
<feature type="transmembrane region" description="Helical" evidence="1">
    <location>
        <begin position="511"/>
        <end position="531"/>
    </location>
</feature>
<dbReference type="Pfam" id="PF19484">
    <property type="entry name" value="DUF6020"/>
    <property type="match status" value="1"/>
</dbReference>
<gene>
    <name evidence="2" type="ORF">SAMN04487884_10783</name>
</gene>
<evidence type="ECO:0000313" key="3">
    <source>
        <dbReference type="Proteomes" id="UP000182584"/>
    </source>
</evidence>
<feature type="transmembrane region" description="Helical" evidence="1">
    <location>
        <begin position="259"/>
        <end position="277"/>
    </location>
</feature>
<keyword evidence="1" id="KW-0812">Transmembrane</keyword>
<feature type="transmembrane region" description="Helical" evidence="1">
    <location>
        <begin position="289"/>
        <end position="316"/>
    </location>
</feature>
<keyword evidence="1" id="KW-0472">Membrane</keyword>
<evidence type="ECO:0000313" key="2">
    <source>
        <dbReference type="EMBL" id="SER57171.1"/>
    </source>
</evidence>
<feature type="transmembrane region" description="Helical" evidence="1">
    <location>
        <begin position="118"/>
        <end position="136"/>
    </location>
</feature>
<feature type="transmembrane region" description="Helical" evidence="1">
    <location>
        <begin position="184"/>
        <end position="208"/>
    </location>
</feature>
<proteinExistence type="predicted"/>
<reference evidence="2 3" key="1">
    <citation type="submission" date="2016-10" db="EMBL/GenBank/DDBJ databases">
        <authorList>
            <person name="de Groot N.N."/>
        </authorList>
    </citation>
    <scope>NUCLEOTIDE SEQUENCE [LARGE SCALE GENOMIC DNA]</scope>
    <source>
        <strain evidence="2 3">AR40</strain>
    </source>
</reference>
<dbReference type="EMBL" id="FOGJ01000007">
    <property type="protein sequence ID" value="SER57171.1"/>
    <property type="molecule type" value="Genomic_DNA"/>
</dbReference>
<feature type="transmembrane region" description="Helical" evidence="1">
    <location>
        <begin position="538"/>
        <end position="561"/>
    </location>
</feature>
<feature type="transmembrane region" description="Helical" evidence="1">
    <location>
        <begin position="439"/>
        <end position="459"/>
    </location>
</feature>
<dbReference type="Proteomes" id="UP000182584">
    <property type="component" value="Unassembled WGS sequence"/>
</dbReference>
<sequence>MIRNKIYGYIFGILFSAAMVTGYQLETYDHLTLSSISGILVFIGLSLIVGTLAPFGWKYLDRIYDKRRGITSKQKIDNGSITDILSDNMPDKESQRAGSKSKISAFFSYFDMASDKKYWLTIWGILIVLQIPVMLAEFPGFFCYDAQDELNQVLTRTFSTHHPLVHVLILGGNIALGHKLTGSWNIGICFHLTMQMLFMTGVFAYALTFLRKNIAIKRVDKASGNINYRGKKVYRTIAVLFFGLFPTIVMYTLCSTKDGLFSTFLLLLVIELMKLLRDTENFFKLKRHIFLLILSAMMMSLLRHNGFYAYIVFIPFGVFALRKYYKKVLILFIIPVILSIVIESGLTAALNADSSEHQEMITVSIMQLARTWRYTPEDFSEEDKEVLLSFLSERALGTYEIRAADYMKSFFDNAEYDENSGAYWKLWAKMMGSHPMTYINAWLLTCYPYWYPFAVINPYRGHQMPHFTYEDSSYFEYEVEPPGERHTLAFGFIDKLYYKMSLTPFQQKTPIVSLLFSMGFYFWVWMYFAFYTITKRKLLVCLPLMPVFLTWLTLMLGPVALIRYMLILWYITPLLPVFFGHIYSSIAESKC</sequence>
<organism evidence="2 3">
    <name type="scientific">Butyrivibrio fibrisolvens</name>
    <dbReference type="NCBI Taxonomy" id="831"/>
    <lineage>
        <taxon>Bacteria</taxon>
        <taxon>Bacillati</taxon>
        <taxon>Bacillota</taxon>
        <taxon>Clostridia</taxon>
        <taxon>Lachnospirales</taxon>
        <taxon>Lachnospiraceae</taxon>
        <taxon>Butyrivibrio</taxon>
    </lineage>
</organism>
<name>A0A1H9Q9I3_BUTFI</name>
<keyword evidence="1" id="KW-1133">Transmembrane helix</keyword>
<dbReference type="RefSeq" id="WP_074755301.1">
    <property type="nucleotide sequence ID" value="NZ_FOGJ01000007.1"/>
</dbReference>
<feature type="transmembrane region" description="Helical" evidence="1">
    <location>
        <begin position="7"/>
        <end position="25"/>
    </location>
</feature>
<feature type="transmembrane region" description="Helical" evidence="1">
    <location>
        <begin position="31"/>
        <end position="57"/>
    </location>
</feature>
<dbReference type="AlphaFoldDB" id="A0A1H9Q9I3"/>
<feature type="transmembrane region" description="Helical" evidence="1">
    <location>
        <begin position="233"/>
        <end position="253"/>
    </location>
</feature>
<evidence type="ECO:0000256" key="1">
    <source>
        <dbReference type="SAM" id="Phobius"/>
    </source>
</evidence>